<gene>
    <name evidence="1" type="ORF">BJ971_004364</name>
</gene>
<dbReference type="EMBL" id="JACHNH010000001">
    <property type="protein sequence ID" value="MBB4763808.1"/>
    <property type="molecule type" value="Genomic_DNA"/>
</dbReference>
<evidence type="ECO:0000313" key="1">
    <source>
        <dbReference type="EMBL" id="MBB4763808.1"/>
    </source>
</evidence>
<evidence type="ECO:0000313" key="2">
    <source>
        <dbReference type="Proteomes" id="UP000578112"/>
    </source>
</evidence>
<dbReference type="RefSeq" id="WP_184995067.1">
    <property type="nucleotide sequence ID" value="NZ_BOMK01000041.1"/>
</dbReference>
<comment type="caution">
    <text evidence="1">The sequence shown here is derived from an EMBL/GenBank/DDBJ whole genome shotgun (WGS) entry which is preliminary data.</text>
</comment>
<protein>
    <submittedName>
        <fullName evidence="1">Ligand-binding SRPBCC domain-containing protein</fullName>
    </submittedName>
</protein>
<reference evidence="1 2" key="1">
    <citation type="submission" date="2020-08" db="EMBL/GenBank/DDBJ databases">
        <title>Sequencing the genomes of 1000 actinobacteria strains.</title>
        <authorList>
            <person name="Klenk H.-P."/>
        </authorList>
    </citation>
    <scope>NUCLEOTIDE SEQUENCE [LARGE SCALE GENOMIC DNA]</scope>
    <source>
        <strain evidence="1 2">DSM 43149</strain>
    </source>
</reference>
<dbReference type="SUPFAM" id="SSF55961">
    <property type="entry name" value="Bet v1-like"/>
    <property type="match status" value="1"/>
</dbReference>
<dbReference type="Proteomes" id="UP000578112">
    <property type="component" value="Unassembled WGS sequence"/>
</dbReference>
<sequence length="153" mass="17602">MIEVVSVIDAVPIRVFDLELDVEVHAESLSDSRETATTSTGRSRLCLGDEVTLSARHFGLRWRMTSRITAYEPPHRFIDEQTRGPFRALRHEHCFEDIGDRRTRMTDRMTISAPLGPLGAVMTRVLLAPYLRRLLTRRAIHIKHLAEARDNRE</sequence>
<dbReference type="CDD" id="cd07820">
    <property type="entry name" value="SRPBCC_3"/>
    <property type="match status" value="1"/>
</dbReference>
<organism evidence="1 2">
    <name type="scientific">Actinoplanes digitatis</name>
    <dbReference type="NCBI Taxonomy" id="1868"/>
    <lineage>
        <taxon>Bacteria</taxon>
        <taxon>Bacillati</taxon>
        <taxon>Actinomycetota</taxon>
        <taxon>Actinomycetes</taxon>
        <taxon>Micromonosporales</taxon>
        <taxon>Micromonosporaceae</taxon>
        <taxon>Actinoplanes</taxon>
    </lineage>
</organism>
<proteinExistence type="predicted"/>
<dbReference type="InterPro" id="IPR019587">
    <property type="entry name" value="Polyketide_cyclase/dehydratase"/>
</dbReference>
<accession>A0A7W7MR27</accession>
<dbReference type="Pfam" id="PF10604">
    <property type="entry name" value="Polyketide_cyc2"/>
    <property type="match status" value="1"/>
</dbReference>
<dbReference type="AlphaFoldDB" id="A0A7W7MR27"/>
<dbReference type="InterPro" id="IPR023393">
    <property type="entry name" value="START-like_dom_sf"/>
</dbReference>
<keyword evidence="2" id="KW-1185">Reference proteome</keyword>
<name>A0A7W7MR27_9ACTN</name>
<dbReference type="Gene3D" id="3.30.530.20">
    <property type="match status" value="1"/>
</dbReference>